<proteinExistence type="predicted"/>
<reference evidence="1 2" key="1">
    <citation type="submission" date="2024-01" db="EMBL/GenBank/DDBJ databases">
        <title>Genome assemblies of Stephania.</title>
        <authorList>
            <person name="Yang L."/>
        </authorList>
    </citation>
    <scope>NUCLEOTIDE SEQUENCE [LARGE SCALE GENOMIC DNA]</scope>
    <source>
        <strain evidence="1">QJT</strain>
        <tissue evidence="1">Leaf</tissue>
    </source>
</reference>
<organism evidence="1 2">
    <name type="scientific">Stephania japonica</name>
    <dbReference type="NCBI Taxonomy" id="461633"/>
    <lineage>
        <taxon>Eukaryota</taxon>
        <taxon>Viridiplantae</taxon>
        <taxon>Streptophyta</taxon>
        <taxon>Embryophyta</taxon>
        <taxon>Tracheophyta</taxon>
        <taxon>Spermatophyta</taxon>
        <taxon>Magnoliopsida</taxon>
        <taxon>Ranunculales</taxon>
        <taxon>Menispermaceae</taxon>
        <taxon>Menispermoideae</taxon>
        <taxon>Cissampelideae</taxon>
        <taxon>Stephania</taxon>
    </lineage>
</organism>
<gene>
    <name evidence="1" type="ORF">Sjap_008798</name>
</gene>
<evidence type="ECO:0000313" key="2">
    <source>
        <dbReference type="Proteomes" id="UP001417504"/>
    </source>
</evidence>
<dbReference type="EMBL" id="JBBNAE010000003">
    <property type="protein sequence ID" value="KAK9138204.1"/>
    <property type="molecule type" value="Genomic_DNA"/>
</dbReference>
<protein>
    <submittedName>
        <fullName evidence="1">Uncharacterized protein</fullName>
    </submittedName>
</protein>
<sequence length="55" mass="6267">MLKKLYLIDCPKLIIPFAWVFKLPKVKLVNIQRIVGAEASEHPKSDNQDVDTTTT</sequence>
<comment type="caution">
    <text evidence="1">The sequence shown here is derived from an EMBL/GenBank/DDBJ whole genome shotgun (WGS) entry which is preliminary data.</text>
</comment>
<evidence type="ECO:0000313" key="1">
    <source>
        <dbReference type="EMBL" id="KAK9138204.1"/>
    </source>
</evidence>
<keyword evidence="2" id="KW-1185">Reference proteome</keyword>
<name>A0AAP0PCP9_9MAGN</name>
<accession>A0AAP0PCP9</accession>
<dbReference type="AlphaFoldDB" id="A0AAP0PCP9"/>
<dbReference type="Proteomes" id="UP001417504">
    <property type="component" value="Unassembled WGS sequence"/>
</dbReference>